<dbReference type="Proteomes" id="UP000191285">
    <property type="component" value="Unassembled WGS sequence"/>
</dbReference>
<dbReference type="Pfam" id="PF00005">
    <property type="entry name" value="ABC_tran"/>
    <property type="match status" value="1"/>
</dbReference>
<dbReference type="InterPro" id="IPR017871">
    <property type="entry name" value="ABC_transporter-like_CS"/>
</dbReference>
<feature type="transmembrane region" description="Helical" evidence="6">
    <location>
        <begin position="318"/>
        <end position="340"/>
    </location>
</feature>
<proteinExistence type="predicted"/>
<evidence type="ECO:0000256" key="5">
    <source>
        <dbReference type="ARBA" id="ARBA00023136"/>
    </source>
</evidence>
<dbReference type="GO" id="GO:0016887">
    <property type="term" value="F:ATP hydrolysis activity"/>
    <property type="evidence" value="ECO:0007669"/>
    <property type="project" value="InterPro"/>
</dbReference>
<evidence type="ECO:0000313" key="9">
    <source>
        <dbReference type="Proteomes" id="UP000191285"/>
    </source>
</evidence>
<dbReference type="Pfam" id="PF19055">
    <property type="entry name" value="ABC2_membrane_7"/>
    <property type="match status" value="1"/>
</dbReference>
<organism evidence="8 9">
    <name type="scientific">Penicillium steckii</name>
    <dbReference type="NCBI Taxonomy" id="303698"/>
    <lineage>
        <taxon>Eukaryota</taxon>
        <taxon>Fungi</taxon>
        <taxon>Dikarya</taxon>
        <taxon>Ascomycota</taxon>
        <taxon>Pezizomycotina</taxon>
        <taxon>Eurotiomycetes</taxon>
        <taxon>Eurotiomycetidae</taxon>
        <taxon>Eurotiales</taxon>
        <taxon>Aspergillaceae</taxon>
        <taxon>Penicillium</taxon>
    </lineage>
</organism>
<dbReference type="EMBL" id="MLKD01000004">
    <property type="protein sequence ID" value="OQE27512.1"/>
    <property type="molecule type" value="Genomic_DNA"/>
</dbReference>
<evidence type="ECO:0000259" key="7">
    <source>
        <dbReference type="PROSITE" id="PS50893"/>
    </source>
</evidence>
<dbReference type="PANTHER" id="PTHR48041">
    <property type="entry name" value="ABC TRANSPORTER G FAMILY MEMBER 28"/>
    <property type="match status" value="1"/>
</dbReference>
<dbReference type="GO" id="GO:0005524">
    <property type="term" value="F:ATP binding"/>
    <property type="evidence" value="ECO:0007669"/>
    <property type="project" value="InterPro"/>
</dbReference>
<dbReference type="STRING" id="303698.A0A1V6TMA8"/>
<evidence type="ECO:0000256" key="1">
    <source>
        <dbReference type="ARBA" id="ARBA00004141"/>
    </source>
</evidence>
<evidence type="ECO:0000256" key="4">
    <source>
        <dbReference type="ARBA" id="ARBA00022989"/>
    </source>
</evidence>
<dbReference type="SUPFAM" id="SSF52540">
    <property type="entry name" value="P-loop containing nucleoside triphosphate hydrolases"/>
    <property type="match status" value="1"/>
</dbReference>
<feature type="transmembrane region" description="Helical" evidence="6">
    <location>
        <begin position="389"/>
        <end position="412"/>
    </location>
</feature>
<dbReference type="PANTHER" id="PTHR48041:SF91">
    <property type="entry name" value="ABC TRANSPORTER G FAMILY MEMBER 28"/>
    <property type="match status" value="1"/>
</dbReference>
<gene>
    <name evidence="8" type="ORF">PENSTE_c004G08649</name>
</gene>
<dbReference type="InterPro" id="IPR027417">
    <property type="entry name" value="P-loop_NTPase"/>
</dbReference>
<dbReference type="InterPro" id="IPR043926">
    <property type="entry name" value="ABCG_dom"/>
</dbReference>
<dbReference type="OrthoDB" id="66620at2759"/>
<name>A0A1V6TMA8_9EURO</name>
<feature type="transmembrane region" description="Helical" evidence="6">
    <location>
        <begin position="278"/>
        <end position="298"/>
    </location>
</feature>
<evidence type="ECO:0000256" key="2">
    <source>
        <dbReference type="ARBA" id="ARBA00022448"/>
    </source>
</evidence>
<sequence>MGPSGAATLINVLAGRIRQSRGSTAINELPCNFSRVGYVPQHEIIIPDLTVEENVLHSARIRLGRLWDDRKIKSHVHGLIKYLGLESVKDQLVGSIESRGISGGERKRASIALEVVAMPQAIILDEPTSGLDAKAAFSIMNLLQHLSSVGITVICTIHQPRIEIFHLLNDIMLLNNGETVYLGEAAKAASYFSGLGVHFSKGCNPADVMIDMLVNQSLGLENLVRAEDQSFFHSVDDGFIEERNQLKSTNSEKAHWAQQVFIYFVCGARQQRRQLFSVALELATGAVAGLLIGISIYEHRGQLFQGYYRDSFEPLSSAVNYTLVPTVGLLSSLAISLAAVPAGIKMVAEEKLIFYQEIYSGHSASAYFIGKDLATWPRILISSLHFTTFYMILATSRIPFWTLFVLNTVYFFGEHFNNILHWLMQWLTLEAMYGLASLVASFVRRQDALLLSMLASLISGILDGFGPRLDLVKSWHMQWLWYICPGTWYAEAFFTEHTVPFAYLYDIESAADFVGYVTKRTSFDVGIIVLIGIAYRAFAYMGLTIPFTKTTLINSLAQSQ</sequence>
<keyword evidence="3 6" id="KW-0812">Transmembrane</keyword>
<comment type="caution">
    <text evidence="8">The sequence shown here is derived from an EMBL/GenBank/DDBJ whole genome shotgun (WGS) entry which is preliminary data.</text>
</comment>
<dbReference type="AlphaFoldDB" id="A0A1V6TMA8"/>
<feature type="transmembrane region" description="Helical" evidence="6">
    <location>
        <begin position="419"/>
        <end position="442"/>
    </location>
</feature>
<dbReference type="PROSITE" id="PS50893">
    <property type="entry name" value="ABC_TRANSPORTER_2"/>
    <property type="match status" value="1"/>
</dbReference>
<feature type="domain" description="ABC transporter" evidence="7">
    <location>
        <begin position="1"/>
        <end position="201"/>
    </location>
</feature>
<dbReference type="InterPro" id="IPR003439">
    <property type="entry name" value="ABC_transporter-like_ATP-bd"/>
</dbReference>
<dbReference type="InterPro" id="IPR050352">
    <property type="entry name" value="ABCG_transporters"/>
</dbReference>
<evidence type="ECO:0000313" key="8">
    <source>
        <dbReference type="EMBL" id="OQE27512.1"/>
    </source>
</evidence>
<dbReference type="Gene3D" id="3.40.50.300">
    <property type="entry name" value="P-loop containing nucleotide triphosphate hydrolases"/>
    <property type="match status" value="1"/>
</dbReference>
<evidence type="ECO:0000256" key="6">
    <source>
        <dbReference type="SAM" id="Phobius"/>
    </source>
</evidence>
<dbReference type="GO" id="GO:0016020">
    <property type="term" value="C:membrane"/>
    <property type="evidence" value="ECO:0007669"/>
    <property type="project" value="UniProtKB-SubCell"/>
</dbReference>
<keyword evidence="4 6" id="KW-1133">Transmembrane helix</keyword>
<comment type="subcellular location">
    <subcellularLocation>
        <location evidence="1">Membrane</location>
        <topology evidence="1">Multi-pass membrane protein</topology>
    </subcellularLocation>
</comment>
<keyword evidence="9" id="KW-1185">Reference proteome</keyword>
<protein>
    <recommendedName>
        <fullName evidence="7">ABC transporter domain-containing protein</fullName>
    </recommendedName>
</protein>
<keyword evidence="2" id="KW-0813">Transport</keyword>
<dbReference type="PROSITE" id="PS00211">
    <property type="entry name" value="ABC_TRANSPORTER_1"/>
    <property type="match status" value="1"/>
</dbReference>
<accession>A0A1V6TMA8</accession>
<feature type="transmembrane region" description="Helical" evidence="6">
    <location>
        <begin position="525"/>
        <end position="543"/>
    </location>
</feature>
<keyword evidence="5 6" id="KW-0472">Membrane</keyword>
<evidence type="ECO:0000256" key="3">
    <source>
        <dbReference type="ARBA" id="ARBA00022692"/>
    </source>
</evidence>
<dbReference type="GO" id="GO:0140359">
    <property type="term" value="F:ABC-type transporter activity"/>
    <property type="evidence" value="ECO:0007669"/>
    <property type="project" value="InterPro"/>
</dbReference>
<reference evidence="9" key="1">
    <citation type="journal article" date="2017" name="Nat. Microbiol.">
        <title>Global analysis of biosynthetic gene clusters reveals vast potential of secondary metabolite production in Penicillium species.</title>
        <authorList>
            <person name="Nielsen J.C."/>
            <person name="Grijseels S."/>
            <person name="Prigent S."/>
            <person name="Ji B."/>
            <person name="Dainat J."/>
            <person name="Nielsen K.F."/>
            <person name="Frisvad J.C."/>
            <person name="Workman M."/>
            <person name="Nielsen J."/>
        </authorList>
    </citation>
    <scope>NUCLEOTIDE SEQUENCE [LARGE SCALE GENOMIC DNA]</scope>
    <source>
        <strain evidence="9">IBT 24891</strain>
    </source>
</reference>